<dbReference type="EMBL" id="SJSM01000002">
    <property type="protein sequence ID" value="TCC98500.1"/>
    <property type="molecule type" value="Genomic_DNA"/>
</dbReference>
<dbReference type="Pfam" id="PF06067">
    <property type="entry name" value="DUF932"/>
    <property type="match status" value="1"/>
</dbReference>
<name>A0A4R0NDN7_9SPHI</name>
<dbReference type="NCBIfam" id="TIGR03299">
    <property type="entry name" value="LGT_TIGR03299"/>
    <property type="match status" value="1"/>
</dbReference>
<sequence length="359" mass="40299">MSHNLNYNSNTKAHSFFSVKEKAWHNLGKIIEHYPTSSEAIVYAGLNFEVEKRPLFTCDSENFAVFNDVETDEYMNSFEPNIIVPDFFSTMRTDTDEVLGLVGKDYQVVQNTEAFGFFDSIVGGGTGIKYETAGCLGRGQVIFITAKLPDFIRVGREDLIEQYLFLTSSHDGSGSISIAFTPVRICCANTLNAALKHNSGCIKIRHTASAADKLKQAQMMLGISNSLSIEMEAIYNRWSHVRISDPELKRLIQLAMVPNRETLEKLRNFQEDELSTQFNNIVENVYEYAMASPTQQMDTTRGTLFGAYNSVTGYFQNVRNYKDDESKFKSIMSGTALTRTQTAFDLCMDFTKTGASALN</sequence>
<dbReference type="InterPro" id="IPR026325">
    <property type="entry name" value="DUF932"/>
</dbReference>
<keyword evidence="2" id="KW-1185">Reference proteome</keyword>
<gene>
    <name evidence="1" type="ORF">EZ444_04245</name>
</gene>
<comment type="caution">
    <text evidence="1">The sequence shown here is derived from an EMBL/GenBank/DDBJ whole genome shotgun (WGS) entry which is preliminary data.</text>
</comment>
<dbReference type="RefSeq" id="WP_131607483.1">
    <property type="nucleotide sequence ID" value="NZ_SJSM01000002.1"/>
</dbReference>
<protein>
    <submittedName>
        <fullName evidence="1">DUF945 domain-containing protein</fullName>
    </submittedName>
</protein>
<organism evidence="1 2">
    <name type="scientific">Pedobacter hiemivivus</name>
    <dbReference type="NCBI Taxonomy" id="2530454"/>
    <lineage>
        <taxon>Bacteria</taxon>
        <taxon>Pseudomonadati</taxon>
        <taxon>Bacteroidota</taxon>
        <taxon>Sphingobacteriia</taxon>
        <taxon>Sphingobacteriales</taxon>
        <taxon>Sphingobacteriaceae</taxon>
        <taxon>Pedobacter</taxon>
    </lineage>
</organism>
<dbReference type="OrthoDB" id="576140at2"/>
<dbReference type="AlphaFoldDB" id="A0A4R0NDN7"/>
<evidence type="ECO:0000313" key="1">
    <source>
        <dbReference type="EMBL" id="TCC98500.1"/>
    </source>
</evidence>
<evidence type="ECO:0000313" key="2">
    <source>
        <dbReference type="Proteomes" id="UP000291117"/>
    </source>
</evidence>
<accession>A0A4R0NDN7</accession>
<proteinExistence type="predicted"/>
<dbReference type="Proteomes" id="UP000291117">
    <property type="component" value="Unassembled WGS sequence"/>
</dbReference>
<reference evidence="1 2" key="1">
    <citation type="submission" date="2019-02" db="EMBL/GenBank/DDBJ databases">
        <title>Pedobacter sp. RP-3-8 sp. nov., isolated from Arctic soil.</title>
        <authorList>
            <person name="Dahal R.H."/>
        </authorList>
    </citation>
    <scope>NUCLEOTIDE SEQUENCE [LARGE SCALE GENOMIC DNA]</scope>
    <source>
        <strain evidence="1 2">RP-3-8</strain>
    </source>
</reference>
<dbReference type="InterPro" id="IPR017686">
    <property type="entry name" value="Phg/plasmid-like_prot"/>
</dbReference>